<reference evidence="3 4" key="1">
    <citation type="submission" date="2011-11" db="EMBL/GenBank/DDBJ databases">
        <title>The Noncontiguous Finished sequence of Saccharomonospora cyanea NA-134.</title>
        <authorList>
            <consortium name="US DOE Joint Genome Institute"/>
            <person name="Lucas S."/>
            <person name="Han J."/>
            <person name="Lapidus A."/>
            <person name="Cheng J.-F."/>
            <person name="Goodwin L."/>
            <person name="Pitluck S."/>
            <person name="Peters L."/>
            <person name="Ovchinnikova G."/>
            <person name="Lu M."/>
            <person name="Detter J.C."/>
            <person name="Han C."/>
            <person name="Tapia R."/>
            <person name="Land M."/>
            <person name="Hauser L."/>
            <person name="Kyrpides N."/>
            <person name="Ivanova N."/>
            <person name="Pagani I."/>
            <person name="Brambilla E.-M."/>
            <person name="Klenk H.-P."/>
            <person name="Woyke T."/>
        </authorList>
    </citation>
    <scope>NUCLEOTIDE SEQUENCE [LARGE SCALE GENOMIC DNA]</scope>
    <source>
        <strain evidence="3 4">NA-134</strain>
    </source>
</reference>
<dbReference type="InterPro" id="IPR034904">
    <property type="entry name" value="FSCA_dom_sf"/>
</dbReference>
<keyword evidence="4" id="KW-1185">Reference proteome</keyword>
<proteinExistence type="predicted"/>
<dbReference type="NCBIfam" id="TIGR02159">
    <property type="entry name" value="PA_CoA_Oxy4"/>
    <property type="match status" value="1"/>
</dbReference>
<dbReference type="InterPro" id="IPR002744">
    <property type="entry name" value="MIP18-like"/>
</dbReference>
<dbReference type="Proteomes" id="UP000002791">
    <property type="component" value="Chromosome"/>
</dbReference>
<dbReference type="Pfam" id="PF01883">
    <property type="entry name" value="FeS_assembly_P"/>
    <property type="match status" value="1"/>
</dbReference>
<dbReference type="STRING" id="882082.SaccyDRAFT_3524"/>
<evidence type="ECO:0000259" key="1">
    <source>
        <dbReference type="Pfam" id="PF01883"/>
    </source>
</evidence>
<evidence type="ECO:0000313" key="4">
    <source>
        <dbReference type="Proteomes" id="UP000002791"/>
    </source>
</evidence>
<dbReference type="PANTHER" id="PTHR42831">
    <property type="entry name" value="FE-S PROTEIN MATURATION AUXILIARY FACTOR YITW"/>
    <property type="match status" value="1"/>
</dbReference>
<dbReference type="RefSeq" id="WP_005458105.1">
    <property type="nucleotide sequence ID" value="NZ_CM001440.1"/>
</dbReference>
<name>H5XCV8_9PSEU</name>
<evidence type="ECO:0000259" key="2">
    <source>
        <dbReference type="Pfam" id="PF23451"/>
    </source>
</evidence>
<feature type="domain" description="PaaD zinc beta ribbon" evidence="2">
    <location>
        <begin position="117"/>
        <end position="164"/>
    </location>
</feature>
<dbReference type="AlphaFoldDB" id="H5XCV8"/>
<dbReference type="SUPFAM" id="SSF117916">
    <property type="entry name" value="Fe-S cluster assembly (FSCA) domain-like"/>
    <property type="match status" value="1"/>
</dbReference>
<dbReference type="EMBL" id="CM001440">
    <property type="protein sequence ID" value="EHR62352.1"/>
    <property type="molecule type" value="Genomic_DNA"/>
</dbReference>
<dbReference type="OrthoDB" id="3684942at2"/>
<dbReference type="InterPro" id="IPR056572">
    <property type="entry name" value="Zn_ribbon_PaaD"/>
</dbReference>
<dbReference type="PANTHER" id="PTHR42831:SF3">
    <property type="entry name" value="1,2-PHENYLACETYL-COA EPOXIDASE, SUBUNIT D-RELATED"/>
    <property type="match status" value="1"/>
</dbReference>
<protein>
    <submittedName>
        <fullName evidence="3">Phenylacetate-CoA oxygenase, PaaJ subunit</fullName>
    </submittedName>
</protein>
<feature type="domain" description="MIP18 family-like" evidence="1">
    <location>
        <begin position="13"/>
        <end position="76"/>
    </location>
</feature>
<dbReference type="InterPro" id="IPR011883">
    <property type="entry name" value="PaaD-like"/>
</dbReference>
<gene>
    <name evidence="3" type="ORF">SaccyDRAFT_3524</name>
</gene>
<sequence>MVTATRTAREVAETVTDPELPMLTLADLGVLREVREEDGRVVVSITPTYTGCPAMDTMRDDLVHALREAGFADVEVRTVLHPAWSSDWITEEGRRKLAEAGIAPPGNASRRSGPVPLTLTPPASRVCCPQCGSPDTEEMSRFGATACKALRRCRTCHEPFEHVKEI</sequence>
<dbReference type="InterPro" id="IPR052339">
    <property type="entry name" value="Fe-S_Maturation_MIP18"/>
</dbReference>
<organism evidence="3 4">
    <name type="scientific">Saccharomonospora cyanea NA-134</name>
    <dbReference type="NCBI Taxonomy" id="882082"/>
    <lineage>
        <taxon>Bacteria</taxon>
        <taxon>Bacillati</taxon>
        <taxon>Actinomycetota</taxon>
        <taxon>Actinomycetes</taxon>
        <taxon>Pseudonocardiales</taxon>
        <taxon>Pseudonocardiaceae</taxon>
        <taxon>Saccharomonospora</taxon>
    </lineage>
</organism>
<dbReference type="Pfam" id="PF23451">
    <property type="entry name" value="Zn_ribbon_PaaD"/>
    <property type="match status" value="1"/>
</dbReference>
<evidence type="ECO:0000313" key="3">
    <source>
        <dbReference type="EMBL" id="EHR62352.1"/>
    </source>
</evidence>
<dbReference type="HOGENOM" id="CLU_082133_0_0_11"/>
<accession>H5XCV8</accession>
<dbReference type="Gene3D" id="3.30.300.130">
    <property type="entry name" value="Fe-S cluster assembly (FSCA)"/>
    <property type="match status" value="1"/>
</dbReference>
<dbReference type="eggNOG" id="COG2151">
    <property type="taxonomic scope" value="Bacteria"/>
</dbReference>